<dbReference type="AlphaFoldDB" id="A0A1M7YCN2"/>
<accession>A0A1M7YCN2</accession>
<dbReference type="STRING" id="1121416.SAMN02745220_03397"/>
<dbReference type="Proteomes" id="UP000184603">
    <property type="component" value="Unassembled WGS sequence"/>
</dbReference>
<proteinExistence type="predicted"/>
<evidence type="ECO:0000313" key="2">
    <source>
        <dbReference type="EMBL" id="SHO50394.1"/>
    </source>
</evidence>
<dbReference type="EMBL" id="FRFE01000018">
    <property type="protein sequence ID" value="SHO50394.1"/>
    <property type="molecule type" value="Genomic_DNA"/>
</dbReference>
<feature type="chain" id="PRO_5013178649" description="Lipoprotein-attachment site-containing protein" evidence="1">
    <location>
        <begin position="26"/>
        <end position="80"/>
    </location>
</feature>
<gene>
    <name evidence="2" type="ORF">SAMN02745220_03397</name>
</gene>
<dbReference type="PROSITE" id="PS51257">
    <property type="entry name" value="PROKAR_LIPOPROTEIN"/>
    <property type="match status" value="1"/>
</dbReference>
<name>A0A1M7YCN2_9BACT</name>
<keyword evidence="1" id="KW-0732">Signal</keyword>
<protein>
    <recommendedName>
        <fullName evidence="4">Lipoprotein-attachment site-containing protein</fullName>
    </recommendedName>
</protein>
<sequence length="80" mass="8452">MNAARLYNCCGRRMFAVLVVLLCLAASGCSGITPDGEIRNNREEGPEKGIFSGSAGEFVLLGPAKIEPPAEKETQAEAPQ</sequence>
<evidence type="ECO:0008006" key="4">
    <source>
        <dbReference type="Google" id="ProtNLM"/>
    </source>
</evidence>
<keyword evidence="3" id="KW-1185">Reference proteome</keyword>
<evidence type="ECO:0000256" key="1">
    <source>
        <dbReference type="SAM" id="SignalP"/>
    </source>
</evidence>
<organism evidence="2 3">
    <name type="scientific">Desulfopila aestuarii DSM 18488</name>
    <dbReference type="NCBI Taxonomy" id="1121416"/>
    <lineage>
        <taxon>Bacteria</taxon>
        <taxon>Pseudomonadati</taxon>
        <taxon>Thermodesulfobacteriota</taxon>
        <taxon>Desulfobulbia</taxon>
        <taxon>Desulfobulbales</taxon>
        <taxon>Desulfocapsaceae</taxon>
        <taxon>Desulfopila</taxon>
    </lineage>
</organism>
<reference evidence="2 3" key="1">
    <citation type="submission" date="2016-12" db="EMBL/GenBank/DDBJ databases">
        <authorList>
            <person name="Song W.-J."/>
            <person name="Kurnit D.M."/>
        </authorList>
    </citation>
    <scope>NUCLEOTIDE SEQUENCE [LARGE SCALE GENOMIC DNA]</scope>
    <source>
        <strain evidence="2 3">DSM 18488</strain>
    </source>
</reference>
<feature type="signal peptide" evidence="1">
    <location>
        <begin position="1"/>
        <end position="25"/>
    </location>
</feature>
<dbReference type="RefSeq" id="WP_073614862.1">
    <property type="nucleotide sequence ID" value="NZ_FRFE01000018.1"/>
</dbReference>
<evidence type="ECO:0000313" key="3">
    <source>
        <dbReference type="Proteomes" id="UP000184603"/>
    </source>
</evidence>